<dbReference type="InterPro" id="IPR015422">
    <property type="entry name" value="PyrdxlP-dep_Trfase_small"/>
</dbReference>
<evidence type="ECO:0000256" key="6">
    <source>
        <dbReference type="ARBA" id="ARBA00022898"/>
    </source>
</evidence>
<comment type="cofactor">
    <cofactor evidence="1">
        <name>pyridoxal 5'-phosphate</name>
        <dbReference type="ChEBI" id="CHEBI:597326"/>
    </cofactor>
</comment>
<dbReference type="SUPFAM" id="SSF53383">
    <property type="entry name" value="PLP-dependent transferases"/>
    <property type="match status" value="1"/>
</dbReference>
<dbReference type="NCBIfam" id="TIGR01140">
    <property type="entry name" value="L_thr_O3P_dcar"/>
    <property type="match status" value="1"/>
</dbReference>
<protein>
    <recommendedName>
        <fullName evidence="4">threonine-phosphate decarboxylase</fullName>
        <ecNumber evidence="4">4.1.1.81</ecNumber>
    </recommendedName>
    <alternativeName>
        <fullName evidence="8">L-threonine-O-3-phosphate decarboxylase</fullName>
    </alternativeName>
</protein>
<dbReference type="UniPathway" id="UPA00148"/>
<name>A0A7W6H6T2_9HYPH</name>
<evidence type="ECO:0000256" key="8">
    <source>
        <dbReference type="ARBA" id="ARBA00029996"/>
    </source>
</evidence>
<comment type="catalytic activity">
    <reaction evidence="9">
        <text>O-phospho-L-threonine + H(+) = (R)-1-aminopropan-2-yl phosphate + CO2</text>
        <dbReference type="Rhea" id="RHEA:11492"/>
        <dbReference type="ChEBI" id="CHEBI:15378"/>
        <dbReference type="ChEBI" id="CHEBI:16526"/>
        <dbReference type="ChEBI" id="CHEBI:58563"/>
        <dbReference type="ChEBI" id="CHEBI:58675"/>
        <dbReference type="EC" id="4.1.1.81"/>
    </reaction>
</comment>
<dbReference type="EC" id="4.1.1.81" evidence="4"/>
<dbReference type="PROSITE" id="PS00105">
    <property type="entry name" value="AA_TRANSFER_CLASS_1"/>
    <property type="match status" value="1"/>
</dbReference>
<comment type="function">
    <text evidence="2">Decarboxylates L-threonine-O-3-phosphate to yield (R)-1-amino-2-propanol O-2-phosphate, the precursor for the linkage between the nucleotide loop and the corrin ring in cobalamin.</text>
</comment>
<evidence type="ECO:0000256" key="5">
    <source>
        <dbReference type="ARBA" id="ARBA00022573"/>
    </source>
</evidence>
<evidence type="ECO:0000313" key="11">
    <source>
        <dbReference type="EMBL" id="MBB3999650.1"/>
    </source>
</evidence>
<feature type="domain" description="Aminotransferase class I/classII large" evidence="10">
    <location>
        <begin position="41"/>
        <end position="319"/>
    </location>
</feature>
<dbReference type="InterPro" id="IPR015424">
    <property type="entry name" value="PyrdxlP-dep_Trfase"/>
</dbReference>
<dbReference type="InterPro" id="IPR005860">
    <property type="entry name" value="CobD"/>
</dbReference>
<organism evidence="11 12">
    <name type="scientific">Aureimonas pseudogalii</name>
    <dbReference type="NCBI Taxonomy" id="1744844"/>
    <lineage>
        <taxon>Bacteria</taxon>
        <taxon>Pseudomonadati</taxon>
        <taxon>Pseudomonadota</taxon>
        <taxon>Alphaproteobacteria</taxon>
        <taxon>Hyphomicrobiales</taxon>
        <taxon>Aurantimonadaceae</taxon>
        <taxon>Aureimonas</taxon>
    </lineage>
</organism>
<dbReference type="CDD" id="cd00609">
    <property type="entry name" value="AAT_like"/>
    <property type="match status" value="1"/>
</dbReference>
<dbReference type="PANTHER" id="PTHR42885:SF1">
    <property type="entry name" value="THREONINE-PHOSPHATE DECARBOXYLASE"/>
    <property type="match status" value="1"/>
</dbReference>
<dbReference type="Pfam" id="PF00155">
    <property type="entry name" value="Aminotran_1_2"/>
    <property type="match status" value="1"/>
</dbReference>
<evidence type="ECO:0000256" key="2">
    <source>
        <dbReference type="ARBA" id="ARBA00003444"/>
    </source>
</evidence>
<keyword evidence="12" id="KW-1185">Reference proteome</keyword>
<sequence>MNAARRHGGALDAAIARYGGVRADWLDLSTGINPVAPPLPALDPETWTRLPEAALEGAASKAARRFYAAPGEAGLVAAPGSQALISLLPHLLPPGPAAVLAPTYAEHERALRAAGHEVRTVSTLADLTPDIRLAVLANPNNPDGRRFLRAELLTLADRLAAAGGHLVVDEAFMDADTRETLAADAGRPGLAVLRSFGKFFGLAGLRLGFALTTPDLAARLDERLGPWAVSGPALAIAARWMADDALVEGLREGIASRAALTRTAIRAGGLKPTGDAALFALVEAPLAGALFEALAHRHILTRPFSLRTDWLRLGSVRNEGEAARLTRALCEGMAEARRTQGERVR</sequence>
<dbReference type="RefSeq" id="WP_183201196.1">
    <property type="nucleotide sequence ID" value="NZ_JACIEK010000011.1"/>
</dbReference>
<keyword evidence="7" id="KW-0456">Lyase</keyword>
<dbReference type="InterPro" id="IPR004839">
    <property type="entry name" value="Aminotransferase_I/II_large"/>
</dbReference>
<evidence type="ECO:0000313" key="12">
    <source>
        <dbReference type="Proteomes" id="UP000542776"/>
    </source>
</evidence>
<dbReference type="InterPro" id="IPR004838">
    <property type="entry name" value="NHTrfase_class1_PyrdxlP-BS"/>
</dbReference>
<dbReference type="GO" id="GO:0048472">
    <property type="term" value="F:threonine-phosphate decarboxylase activity"/>
    <property type="evidence" value="ECO:0007669"/>
    <property type="project" value="UniProtKB-EC"/>
</dbReference>
<accession>A0A7W6H6T2</accession>
<dbReference type="EMBL" id="JACIEK010000011">
    <property type="protein sequence ID" value="MBB3999650.1"/>
    <property type="molecule type" value="Genomic_DNA"/>
</dbReference>
<reference evidence="11 12" key="1">
    <citation type="submission" date="2020-08" db="EMBL/GenBank/DDBJ databases">
        <title>Genomic Encyclopedia of Type Strains, Phase IV (KMG-IV): sequencing the most valuable type-strain genomes for metagenomic binning, comparative biology and taxonomic classification.</title>
        <authorList>
            <person name="Goeker M."/>
        </authorList>
    </citation>
    <scope>NUCLEOTIDE SEQUENCE [LARGE SCALE GENOMIC DNA]</scope>
    <source>
        <strain evidence="11 12">DSM 102238</strain>
    </source>
</reference>
<gene>
    <name evidence="11" type="ORF">GGR04_003520</name>
</gene>
<dbReference type="GO" id="GO:0009236">
    <property type="term" value="P:cobalamin biosynthetic process"/>
    <property type="evidence" value="ECO:0007669"/>
    <property type="project" value="UniProtKB-UniPathway"/>
</dbReference>
<comment type="pathway">
    <text evidence="3">Cofactor biosynthesis; adenosylcobalamin biosynthesis.</text>
</comment>
<dbReference type="AlphaFoldDB" id="A0A7W6H6T2"/>
<evidence type="ECO:0000256" key="1">
    <source>
        <dbReference type="ARBA" id="ARBA00001933"/>
    </source>
</evidence>
<evidence type="ECO:0000256" key="9">
    <source>
        <dbReference type="ARBA" id="ARBA00048531"/>
    </source>
</evidence>
<evidence type="ECO:0000259" key="10">
    <source>
        <dbReference type="Pfam" id="PF00155"/>
    </source>
</evidence>
<dbReference type="Proteomes" id="UP000542776">
    <property type="component" value="Unassembled WGS sequence"/>
</dbReference>
<comment type="caution">
    <text evidence="11">The sequence shown here is derived from an EMBL/GenBank/DDBJ whole genome shotgun (WGS) entry which is preliminary data.</text>
</comment>
<keyword evidence="6" id="KW-0663">Pyridoxal phosphate</keyword>
<evidence type="ECO:0000256" key="3">
    <source>
        <dbReference type="ARBA" id="ARBA00004953"/>
    </source>
</evidence>
<dbReference type="InterPro" id="IPR015421">
    <property type="entry name" value="PyrdxlP-dep_Trfase_major"/>
</dbReference>
<keyword evidence="5" id="KW-0169">Cobalamin biosynthesis</keyword>
<dbReference type="GO" id="GO:0030170">
    <property type="term" value="F:pyridoxal phosphate binding"/>
    <property type="evidence" value="ECO:0007669"/>
    <property type="project" value="InterPro"/>
</dbReference>
<dbReference type="Gene3D" id="3.90.1150.10">
    <property type="entry name" value="Aspartate Aminotransferase, domain 1"/>
    <property type="match status" value="1"/>
</dbReference>
<evidence type="ECO:0000256" key="4">
    <source>
        <dbReference type="ARBA" id="ARBA00012285"/>
    </source>
</evidence>
<dbReference type="PANTHER" id="PTHR42885">
    <property type="entry name" value="HISTIDINOL-PHOSPHATE AMINOTRANSFERASE-RELATED"/>
    <property type="match status" value="1"/>
</dbReference>
<dbReference type="Gene3D" id="3.40.640.10">
    <property type="entry name" value="Type I PLP-dependent aspartate aminotransferase-like (Major domain)"/>
    <property type="match status" value="1"/>
</dbReference>
<proteinExistence type="predicted"/>
<evidence type="ECO:0000256" key="7">
    <source>
        <dbReference type="ARBA" id="ARBA00023239"/>
    </source>
</evidence>